<dbReference type="PANTHER" id="PTHR46798">
    <property type="entry name" value="OS09G0511500 PROTEIN"/>
    <property type="match status" value="1"/>
</dbReference>
<dbReference type="AlphaFoldDB" id="A0A835PJS8"/>
<comment type="caution">
    <text evidence="1">The sequence shown here is derived from an EMBL/GenBank/DDBJ whole genome shotgun (WGS) entry which is preliminary data.</text>
</comment>
<dbReference type="EMBL" id="JADCNL010000014">
    <property type="protein sequence ID" value="KAG0452658.1"/>
    <property type="molecule type" value="Genomic_DNA"/>
</dbReference>
<dbReference type="InterPro" id="IPR044274">
    <property type="entry name" value="RFI2"/>
</dbReference>
<dbReference type="Proteomes" id="UP000636800">
    <property type="component" value="Unassembled WGS sequence"/>
</dbReference>
<accession>A0A835PJS8</accession>
<dbReference type="GO" id="GO:0004842">
    <property type="term" value="F:ubiquitin-protein transferase activity"/>
    <property type="evidence" value="ECO:0007669"/>
    <property type="project" value="InterPro"/>
</dbReference>
<sequence>MGSRNIKGSMKDFEAADVMDLEKPDLPDERKGSAWPSCSICLELVLDQAKRSTAKLQCGHEFHLGDDFLPLITELLHFFESFNRMLERGSIHVSGACLLRVWLGVLLRTAKRNFWGYTGL</sequence>
<evidence type="ECO:0000313" key="2">
    <source>
        <dbReference type="Proteomes" id="UP000636800"/>
    </source>
</evidence>
<dbReference type="OrthoDB" id="1372046at2759"/>
<evidence type="ECO:0000313" key="1">
    <source>
        <dbReference type="EMBL" id="KAG0452658.1"/>
    </source>
</evidence>
<keyword evidence="2" id="KW-1185">Reference proteome</keyword>
<name>A0A835PJS8_VANPL</name>
<gene>
    <name evidence="1" type="ORF">HPP92_025322</name>
</gene>
<protein>
    <submittedName>
        <fullName evidence="1">Uncharacterized protein</fullName>
    </submittedName>
</protein>
<dbReference type="SUPFAM" id="SSF57850">
    <property type="entry name" value="RING/U-box"/>
    <property type="match status" value="1"/>
</dbReference>
<proteinExistence type="predicted"/>
<organism evidence="1 2">
    <name type="scientific">Vanilla planifolia</name>
    <name type="common">Vanilla</name>
    <dbReference type="NCBI Taxonomy" id="51239"/>
    <lineage>
        <taxon>Eukaryota</taxon>
        <taxon>Viridiplantae</taxon>
        <taxon>Streptophyta</taxon>
        <taxon>Embryophyta</taxon>
        <taxon>Tracheophyta</taxon>
        <taxon>Spermatophyta</taxon>
        <taxon>Magnoliopsida</taxon>
        <taxon>Liliopsida</taxon>
        <taxon>Asparagales</taxon>
        <taxon>Orchidaceae</taxon>
        <taxon>Vanilloideae</taxon>
        <taxon>Vanilleae</taxon>
        <taxon>Vanilla</taxon>
    </lineage>
</organism>
<dbReference type="PANTHER" id="PTHR46798:SF19">
    <property type="entry name" value="OS09G0511500 PROTEIN"/>
    <property type="match status" value="1"/>
</dbReference>
<reference evidence="1 2" key="1">
    <citation type="journal article" date="2020" name="Nat. Food">
        <title>A phased Vanilla planifolia genome enables genetic improvement of flavour and production.</title>
        <authorList>
            <person name="Hasing T."/>
            <person name="Tang H."/>
            <person name="Brym M."/>
            <person name="Khazi F."/>
            <person name="Huang T."/>
            <person name="Chambers A.H."/>
        </authorList>
    </citation>
    <scope>NUCLEOTIDE SEQUENCE [LARGE SCALE GENOMIC DNA]</scope>
    <source>
        <tissue evidence="1">Leaf</tissue>
    </source>
</reference>
<dbReference type="CDD" id="cd16448">
    <property type="entry name" value="RING-H2"/>
    <property type="match status" value="1"/>
</dbReference>